<keyword evidence="3" id="KW-1185">Reference proteome</keyword>
<protein>
    <submittedName>
        <fullName evidence="2">Uncharacterized protein</fullName>
    </submittedName>
</protein>
<dbReference type="OrthoDB" id="1731983at2759"/>
<feature type="compositionally biased region" description="Polar residues" evidence="1">
    <location>
        <begin position="746"/>
        <end position="758"/>
    </location>
</feature>
<feature type="region of interest" description="Disordered" evidence="1">
    <location>
        <begin position="399"/>
        <end position="419"/>
    </location>
</feature>
<proteinExistence type="predicted"/>
<feature type="region of interest" description="Disordered" evidence="1">
    <location>
        <begin position="651"/>
        <end position="694"/>
    </location>
</feature>
<evidence type="ECO:0000256" key="1">
    <source>
        <dbReference type="SAM" id="MobiDB-lite"/>
    </source>
</evidence>
<comment type="caution">
    <text evidence="2">The sequence shown here is derived from an EMBL/GenBank/DDBJ whole genome shotgun (WGS) entry which is preliminary data.</text>
</comment>
<name>A0A2T6ZGD8_TUBBO</name>
<accession>A0A2T6ZGD8</accession>
<dbReference type="Pfam" id="PF19086">
    <property type="entry name" value="Terpene_syn_C_2"/>
    <property type="match status" value="1"/>
</dbReference>
<dbReference type="AlphaFoldDB" id="A0A2T6ZGD8"/>
<evidence type="ECO:0000313" key="3">
    <source>
        <dbReference type="Proteomes" id="UP000244722"/>
    </source>
</evidence>
<gene>
    <name evidence="2" type="ORF">B9Z19DRAFT_1068132</name>
</gene>
<feature type="compositionally biased region" description="Polar residues" evidence="1">
    <location>
        <begin position="708"/>
        <end position="721"/>
    </location>
</feature>
<dbReference type="EMBL" id="NESQ01000293">
    <property type="protein sequence ID" value="PUU74539.1"/>
    <property type="molecule type" value="Genomic_DNA"/>
</dbReference>
<dbReference type="Proteomes" id="UP000244722">
    <property type="component" value="Unassembled WGS sequence"/>
</dbReference>
<feature type="compositionally biased region" description="Low complexity" evidence="1">
    <location>
        <begin position="58"/>
        <end position="71"/>
    </location>
</feature>
<feature type="compositionally biased region" description="Gly residues" evidence="1">
    <location>
        <begin position="680"/>
        <end position="694"/>
    </location>
</feature>
<feature type="region of interest" description="Disordered" evidence="1">
    <location>
        <begin position="708"/>
        <end position="758"/>
    </location>
</feature>
<dbReference type="InterPro" id="IPR008949">
    <property type="entry name" value="Isoprenoid_synthase_dom_sf"/>
</dbReference>
<dbReference type="SUPFAM" id="SSF48576">
    <property type="entry name" value="Terpenoid synthases"/>
    <property type="match status" value="1"/>
</dbReference>
<feature type="compositionally biased region" description="Low complexity" evidence="1">
    <location>
        <begin position="669"/>
        <end position="679"/>
    </location>
</feature>
<sequence>MMVPDACLLSSHHPRPNNYNHTVTRPFPAAADSCGGGIVLGSVGNNDNNMEGHWRKPSSSSSSSTSAYTSRSSDHVVSDGYQGANNWGRGGIMGVGGEFGTLMDYEFSEHFSLLKQSNTPAISRAHAPGLRITIPRMGEGRGYGGVGGSSIISSTLPSSPSINSLRTLVNRASESTPTTITRYHTDNTKPEKIEYCATMLSLNKVMQKQKKFFSDTFSGIKSGFKARFQGTKSSSSPEGEEGLQEVCYSLINLPGEGMSTGRATRAEDLGCTVFKRQSLTFFVRALRNKQFELMLPSIPETMTSKGLEHVLAGDAEEQGDGGSFERFVSMLPESCRDISEKASPLGLVPKLLPYGEISANARYIGSCFWMWLCIIDDLTETLTGEAWEKAESDLLRAFSEDPQETTPPSPSSTTTTTTSSDIVKVSIALRTVIDETALNKIPPSNGSSNGSDHHTSADKLWRPIFREAVREVIMGFRAERPLLGHNSASKIDLAEWMRVRIITISGLDPTLSPLGNPLAENYQDLRTSKKSNRNNLAKLECLLQLIMGLQNDIIGWEKDHKTETPLNTIQILIKGGKKPIKALSQVIAMHNELVGHLAKYGDCVWAETFELPPMTPLPPLTPLPYGNHHEDFTGSVASGLGLVGLGGGGGGGGGGNNNPVLTVQMPPLSSGTGSSSSFVGGSGGNGGNGGSGGGLKVYGTHSHFSTLSNDSSWSATSSLRTGETAGGAGAGDNRDSLLSTRRPGTACSTMGGATTDSSTENLRKYLELVVGFSAGMANWMVDSRRYVV</sequence>
<evidence type="ECO:0000313" key="2">
    <source>
        <dbReference type="EMBL" id="PUU74539.1"/>
    </source>
</evidence>
<dbReference type="Gene3D" id="1.10.600.10">
    <property type="entry name" value="Farnesyl Diphosphate Synthase"/>
    <property type="match status" value="1"/>
</dbReference>
<reference evidence="2 3" key="1">
    <citation type="submission" date="2017-04" db="EMBL/GenBank/DDBJ databases">
        <title>Draft genome sequence of Tuber borchii Vittad., a whitish edible truffle.</title>
        <authorList>
            <consortium name="DOE Joint Genome Institute"/>
            <person name="Murat C."/>
            <person name="Kuo A."/>
            <person name="Barry K.W."/>
            <person name="Clum A."/>
            <person name="Dockter R.B."/>
            <person name="Fauchery L."/>
            <person name="Iotti M."/>
            <person name="Kohler A."/>
            <person name="Labutti K."/>
            <person name="Lindquist E.A."/>
            <person name="Lipzen A."/>
            <person name="Ohm R.A."/>
            <person name="Wang M."/>
            <person name="Grigoriev I.V."/>
            <person name="Zambonelli A."/>
            <person name="Martin F.M."/>
        </authorList>
    </citation>
    <scope>NUCLEOTIDE SEQUENCE [LARGE SCALE GENOMIC DNA]</scope>
    <source>
        <strain evidence="2 3">Tbo3840</strain>
    </source>
</reference>
<feature type="region of interest" description="Disordered" evidence="1">
    <location>
        <begin position="45"/>
        <end position="77"/>
    </location>
</feature>
<organism evidence="2 3">
    <name type="scientific">Tuber borchii</name>
    <name type="common">White truffle</name>
    <dbReference type="NCBI Taxonomy" id="42251"/>
    <lineage>
        <taxon>Eukaryota</taxon>
        <taxon>Fungi</taxon>
        <taxon>Dikarya</taxon>
        <taxon>Ascomycota</taxon>
        <taxon>Pezizomycotina</taxon>
        <taxon>Pezizomycetes</taxon>
        <taxon>Pezizales</taxon>
        <taxon>Tuberaceae</taxon>
        <taxon>Tuber</taxon>
    </lineage>
</organism>